<dbReference type="AlphaFoldDB" id="A0A6N6VY90"/>
<name>A0A6N6VY90_9BACT</name>
<feature type="compositionally biased region" description="Basic and acidic residues" evidence="1">
    <location>
        <begin position="27"/>
        <end position="45"/>
    </location>
</feature>
<protein>
    <submittedName>
        <fullName evidence="3">Uncharacterized protein</fullName>
    </submittedName>
</protein>
<dbReference type="Proteomes" id="UP000437748">
    <property type="component" value="Unassembled WGS sequence"/>
</dbReference>
<reference evidence="3 4" key="1">
    <citation type="submission" date="2019-10" db="EMBL/GenBank/DDBJ databases">
        <title>New species of Slilvanegrellaceae.</title>
        <authorList>
            <person name="Pitt A."/>
            <person name="Hahn M.W."/>
        </authorList>
    </citation>
    <scope>NUCLEOTIDE SEQUENCE [LARGE SCALE GENOMIC DNA]</scope>
    <source>
        <strain evidence="3 4">SP-Ram-0.45-NSY-1</strain>
    </source>
</reference>
<sequence>MTMKSSLKLTAVSVGIATLAFTACNKKSDDNKPTANESSKKDESKPQPIKNLTVKFNGEIPEGSCSTYTITYTDENGKEADFTQHAKKAGNLSVNLDTATANSKKFELNDETNEVCANAENVFADGTKNDNNGNTIPKGTLLKAKAVKGDPAFITVRSEGFFKSAKTTVSDMAVLKTFTFKGNKAKAEDTSYPNIVSLNAPRGSESLEFFIDAEYSNGAITPISKIEDVIVKTQNDKKLELTSEVKDKITFIKFKVPKDLKLENGQNFTVTVGKITKVLSVNVINGVLEDVKFKNKQSELALDTLNINTNYSANILVKFTDTDYIDITKQKSENDNYKIKITEEDDTNNALTVNTVIDSSSAFVNAYDNPLTLVTAQALTAYKPIKLKIAIQKYNKNGELTLNDSNTKAIFVGTAPKLSTIEFTKNGNKVDLANLIVPGLTQGLIKNCASLSKVSYKLKEDGAEADATVSDFKISIPSSKFLSIEELSGKDYICATKNAEPNKTYDVIVSLKDHDNKVLSKAYTFTAGNIVDTKNYIISNNGNTAIKDDIVLLKNTAGDAVSAPISAYILKSNDSLNVNPLSLDDNTLRDTLQISAPFVVEKLANKTQYVIKLPKAVIENVSNKDKEFSGILKIAQLSGYTLNADKRDNIVVTFKK</sequence>
<evidence type="ECO:0000256" key="1">
    <source>
        <dbReference type="SAM" id="MobiDB-lite"/>
    </source>
</evidence>
<evidence type="ECO:0000256" key="2">
    <source>
        <dbReference type="SAM" id="SignalP"/>
    </source>
</evidence>
<dbReference type="RefSeq" id="WP_153419258.1">
    <property type="nucleotide sequence ID" value="NZ_WFLM01000002.1"/>
</dbReference>
<feature type="signal peptide" evidence="2">
    <location>
        <begin position="1"/>
        <end position="22"/>
    </location>
</feature>
<dbReference type="EMBL" id="WFLM01000002">
    <property type="protein sequence ID" value="KAB8039776.1"/>
    <property type="molecule type" value="Genomic_DNA"/>
</dbReference>
<dbReference type="PROSITE" id="PS51257">
    <property type="entry name" value="PROKAR_LIPOPROTEIN"/>
    <property type="match status" value="1"/>
</dbReference>
<proteinExistence type="predicted"/>
<comment type="caution">
    <text evidence="3">The sequence shown here is derived from an EMBL/GenBank/DDBJ whole genome shotgun (WGS) entry which is preliminary data.</text>
</comment>
<feature type="chain" id="PRO_5027087002" evidence="2">
    <location>
        <begin position="23"/>
        <end position="656"/>
    </location>
</feature>
<keyword evidence="4" id="KW-1185">Reference proteome</keyword>
<dbReference type="OrthoDB" id="9844671at2"/>
<evidence type="ECO:0000313" key="3">
    <source>
        <dbReference type="EMBL" id="KAB8039776.1"/>
    </source>
</evidence>
<evidence type="ECO:0000313" key="4">
    <source>
        <dbReference type="Proteomes" id="UP000437748"/>
    </source>
</evidence>
<gene>
    <name evidence="3" type="ORF">GCL60_05800</name>
</gene>
<feature type="region of interest" description="Disordered" evidence="1">
    <location>
        <begin position="27"/>
        <end position="50"/>
    </location>
</feature>
<keyword evidence="2" id="KW-0732">Signal</keyword>
<organism evidence="3 4">
    <name type="scientific">Silvanigrella paludirubra</name>
    <dbReference type="NCBI Taxonomy" id="2499159"/>
    <lineage>
        <taxon>Bacteria</taxon>
        <taxon>Pseudomonadati</taxon>
        <taxon>Bdellovibrionota</taxon>
        <taxon>Oligoflexia</taxon>
        <taxon>Silvanigrellales</taxon>
        <taxon>Silvanigrellaceae</taxon>
        <taxon>Silvanigrella</taxon>
    </lineage>
</organism>
<accession>A0A6N6VY90</accession>